<geneLocation type="plasmid" evidence="2">
    <name>unnamed1</name>
</geneLocation>
<evidence type="ECO:0000313" key="3">
    <source>
        <dbReference type="Proteomes" id="UP000295294"/>
    </source>
</evidence>
<evidence type="ECO:0000256" key="1">
    <source>
        <dbReference type="SAM" id="MobiDB-lite"/>
    </source>
</evidence>
<accession>A0A4P7LGR1</accession>
<gene>
    <name evidence="2" type="ORF">E0W60_29740</name>
</gene>
<keyword evidence="2" id="KW-0614">Plasmid</keyword>
<dbReference type="Proteomes" id="UP000295294">
    <property type="component" value="Plasmid unnamed1"/>
</dbReference>
<reference evidence="2 3" key="1">
    <citation type="submission" date="2019-03" db="EMBL/GenBank/DDBJ databases">
        <title>Efficiently degradation of phenoxyalkanoic acid herbicides by Cupriavidus oxalaticus strain X32.</title>
        <authorList>
            <person name="Sheng X."/>
        </authorList>
    </citation>
    <scope>NUCLEOTIDE SEQUENCE [LARGE SCALE GENOMIC DNA]</scope>
    <source>
        <strain evidence="2 3">X32</strain>
        <plasmid evidence="2 3">unnamed1</plasmid>
    </source>
</reference>
<protein>
    <submittedName>
        <fullName evidence="2">Uncharacterized protein</fullName>
    </submittedName>
</protein>
<dbReference type="EMBL" id="CP038636">
    <property type="protein sequence ID" value="QBY55280.1"/>
    <property type="molecule type" value="Genomic_DNA"/>
</dbReference>
<sequence length="90" mass="9675">MKREDLEHIIRAAADITDEYEFVVVGSQSISTSREEAARRQRTGSRSPSDPSALAGWKALPLPPASTAAPKPLESPTPRLPPSVGVVKKI</sequence>
<feature type="region of interest" description="Disordered" evidence="1">
    <location>
        <begin position="28"/>
        <end position="90"/>
    </location>
</feature>
<dbReference type="AlphaFoldDB" id="A0A4P7LGR1"/>
<proteinExistence type="predicted"/>
<name>A0A4P7LGR1_9BURK</name>
<evidence type="ECO:0000313" key="2">
    <source>
        <dbReference type="EMBL" id="QBY55280.1"/>
    </source>
</evidence>
<organism evidence="2 3">
    <name type="scientific">Cupriavidus oxalaticus</name>
    <dbReference type="NCBI Taxonomy" id="96344"/>
    <lineage>
        <taxon>Bacteria</taxon>
        <taxon>Pseudomonadati</taxon>
        <taxon>Pseudomonadota</taxon>
        <taxon>Betaproteobacteria</taxon>
        <taxon>Burkholderiales</taxon>
        <taxon>Burkholderiaceae</taxon>
        <taxon>Cupriavidus</taxon>
    </lineage>
</organism>
<dbReference type="OrthoDB" id="1524134at2"/>
<dbReference type="KEGG" id="cox:E0W60_29740"/>